<dbReference type="InterPro" id="IPR022754">
    <property type="entry name" value="DNA_pol_III_gamma-3"/>
</dbReference>
<dbReference type="InterPro" id="IPR045085">
    <property type="entry name" value="HLD_clamp_pol_III_gamma_tau"/>
</dbReference>
<dbReference type="AlphaFoldDB" id="A0A6J6BL87"/>
<keyword evidence="9" id="KW-0067">ATP-binding</keyword>
<dbReference type="InterPro" id="IPR012763">
    <property type="entry name" value="DNA_pol_III_sug/sutau_N"/>
</dbReference>
<organism evidence="14">
    <name type="scientific">freshwater metagenome</name>
    <dbReference type="NCBI Taxonomy" id="449393"/>
    <lineage>
        <taxon>unclassified sequences</taxon>
        <taxon>metagenomes</taxon>
        <taxon>ecological metagenomes</taxon>
    </lineage>
</organism>
<keyword evidence="7" id="KW-0547">Nucleotide-binding</keyword>
<comment type="catalytic activity">
    <reaction evidence="11">
        <text>DNA(n) + a 2'-deoxyribonucleoside 5'-triphosphate = DNA(n+1) + diphosphate</text>
        <dbReference type="Rhea" id="RHEA:22508"/>
        <dbReference type="Rhea" id="RHEA-COMP:17339"/>
        <dbReference type="Rhea" id="RHEA-COMP:17340"/>
        <dbReference type="ChEBI" id="CHEBI:33019"/>
        <dbReference type="ChEBI" id="CHEBI:61560"/>
        <dbReference type="ChEBI" id="CHEBI:173112"/>
        <dbReference type="EC" id="2.7.7.7"/>
    </reaction>
</comment>
<feature type="compositionally biased region" description="Low complexity" evidence="12">
    <location>
        <begin position="392"/>
        <end position="408"/>
    </location>
</feature>
<dbReference type="CDD" id="cd00009">
    <property type="entry name" value="AAA"/>
    <property type="match status" value="1"/>
</dbReference>
<dbReference type="SUPFAM" id="SSF52540">
    <property type="entry name" value="P-loop containing nucleoside triphosphate hydrolases"/>
    <property type="match status" value="1"/>
</dbReference>
<dbReference type="NCBIfam" id="TIGR02397">
    <property type="entry name" value="dnaX_nterm"/>
    <property type="match status" value="1"/>
</dbReference>
<dbReference type="FunFam" id="3.40.50.300:FF:000014">
    <property type="entry name" value="DNA polymerase III subunit gamma/tau"/>
    <property type="match status" value="1"/>
</dbReference>
<evidence type="ECO:0000256" key="12">
    <source>
        <dbReference type="SAM" id="MobiDB-lite"/>
    </source>
</evidence>
<keyword evidence="6" id="KW-0479">Metal-binding</keyword>
<proteinExistence type="inferred from homology"/>
<dbReference type="Gene3D" id="3.40.50.300">
    <property type="entry name" value="P-loop containing nucleotide triphosphate hydrolases"/>
    <property type="match status" value="1"/>
</dbReference>
<evidence type="ECO:0000256" key="7">
    <source>
        <dbReference type="ARBA" id="ARBA00022741"/>
    </source>
</evidence>
<keyword evidence="5" id="KW-0235">DNA replication</keyword>
<feature type="compositionally biased region" description="Basic and acidic residues" evidence="12">
    <location>
        <begin position="409"/>
        <end position="419"/>
    </location>
</feature>
<evidence type="ECO:0000256" key="5">
    <source>
        <dbReference type="ARBA" id="ARBA00022705"/>
    </source>
</evidence>
<protein>
    <recommendedName>
        <fullName evidence="2">DNA-directed DNA polymerase</fullName>
        <ecNumber evidence="2">2.7.7.7</ecNumber>
    </recommendedName>
</protein>
<feature type="domain" description="AAA+ ATPase" evidence="13">
    <location>
        <begin position="36"/>
        <end position="179"/>
    </location>
</feature>
<dbReference type="EMBL" id="CAEZSK010000057">
    <property type="protein sequence ID" value="CAB4539474.1"/>
    <property type="molecule type" value="Genomic_DNA"/>
</dbReference>
<dbReference type="SMART" id="SM00382">
    <property type="entry name" value="AAA"/>
    <property type="match status" value="1"/>
</dbReference>
<dbReference type="PANTHER" id="PTHR11669">
    <property type="entry name" value="REPLICATION FACTOR C / DNA POLYMERASE III GAMMA-TAU SUBUNIT"/>
    <property type="match status" value="1"/>
</dbReference>
<dbReference type="CDD" id="cd18137">
    <property type="entry name" value="HLD_clamp_pol_III_gamma_tau"/>
    <property type="match status" value="1"/>
</dbReference>
<dbReference type="EC" id="2.7.7.7" evidence="2"/>
<evidence type="ECO:0000256" key="9">
    <source>
        <dbReference type="ARBA" id="ARBA00022840"/>
    </source>
</evidence>
<reference evidence="14" key="1">
    <citation type="submission" date="2020-05" db="EMBL/GenBank/DDBJ databases">
        <authorList>
            <person name="Chiriac C."/>
            <person name="Salcher M."/>
            <person name="Ghai R."/>
            <person name="Kavagutti S V."/>
        </authorList>
    </citation>
    <scope>NUCLEOTIDE SEQUENCE</scope>
</reference>
<dbReference type="InterPro" id="IPR027417">
    <property type="entry name" value="P-loop_NTPase"/>
</dbReference>
<evidence type="ECO:0000256" key="2">
    <source>
        <dbReference type="ARBA" id="ARBA00012417"/>
    </source>
</evidence>
<dbReference type="InterPro" id="IPR008921">
    <property type="entry name" value="DNA_pol3_clamp-load_cplx_C"/>
</dbReference>
<feature type="region of interest" description="Disordered" evidence="12">
    <location>
        <begin position="386"/>
        <end position="457"/>
    </location>
</feature>
<dbReference type="Pfam" id="PF13177">
    <property type="entry name" value="DNA_pol3_delta2"/>
    <property type="match status" value="1"/>
</dbReference>
<dbReference type="GO" id="GO:0046872">
    <property type="term" value="F:metal ion binding"/>
    <property type="evidence" value="ECO:0007669"/>
    <property type="project" value="UniProtKB-KW"/>
</dbReference>
<keyword evidence="10" id="KW-0239">DNA-directed DNA polymerase</keyword>
<sequence>MSLALYRKYRPSVFADVIGQEHVTVPLSNALTSGKTHHAYLFSGPRGCGKTSSARIMARSLNCEKGPTPTPCGLCQSCKDLVANGPGSLDVIELDAATHGLVDDARDLRDKAFFAPVQSRYKIYIIDEAHQLGPGAANALLKVVEEPPPHVIFIFATTEPEKLISTIRSRTHHYPFRLVPPGILGEHLEKICKEEGATVAKGVIPLVVRASGGSVRDALSVLGQLLAGAGPDGVSYEIAIQLLGFTDGALLDDAVDALAARDGATLFKTVDRVIESGHDPRRFAGDLLERLRDLMIVDALAATNANSILRELPDDQLERMRTQAANIGAANLSRCADIAAEGLTQMRGATAPRLILELICGRMLLPGGDNTEAGLLSRIERLERVENITTQSPSPSTAKSTPPAAEAAPKSEEPTKPSKETVGGGDFKEALPKSPSQAVSVEEEAVPKSPSQTVSSVPKSFDIAGLRRLWPDVIENVKKRRRLTWSLLSASAQIVAVDEKLITIGIVNAGARDSFVRSESEEILRQAFIEIVGIDRKIEVVVDSSIDTNSTPEARAVRKDEAPSDKNLLSGAALLAAELGATVISEKNKD</sequence>
<evidence type="ECO:0000256" key="4">
    <source>
        <dbReference type="ARBA" id="ARBA00022695"/>
    </source>
</evidence>
<name>A0A6J6BL87_9ZZZZ</name>
<evidence type="ECO:0000256" key="3">
    <source>
        <dbReference type="ARBA" id="ARBA00022679"/>
    </source>
</evidence>
<dbReference type="GO" id="GO:0005524">
    <property type="term" value="F:ATP binding"/>
    <property type="evidence" value="ECO:0007669"/>
    <property type="project" value="UniProtKB-KW"/>
</dbReference>
<dbReference type="Pfam" id="PF12169">
    <property type="entry name" value="DNA_pol3_gamma3"/>
    <property type="match status" value="1"/>
</dbReference>
<dbReference type="InterPro" id="IPR003593">
    <property type="entry name" value="AAA+_ATPase"/>
</dbReference>
<accession>A0A6J6BL87</accession>
<evidence type="ECO:0000256" key="1">
    <source>
        <dbReference type="ARBA" id="ARBA00006360"/>
    </source>
</evidence>
<dbReference type="PANTHER" id="PTHR11669:SF0">
    <property type="entry name" value="PROTEIN STICHEL-LIKE 2"/>
    <property type="match status" value="1"/>
</dbReference>
<dbReference type="Gene3D" id="1.10.8.60">
    <property type="match status" value="1"/>
</dbReference>
<dbReference type="GO" id="GO:0003887">
    <property type="term" value="F:DNA-directed DNA polymerase activity"/>
    <property type="evidence" value="ECO:0007669"/>
    <property type="project" value="UniProtKB-KW"/>
</dbReference>
<evidence type="ECO:0000259" key="13">
    <source>
        <dbReference type="SMART" id="SM00382"/>
    </source>
</evidence>
<dbReference type="Pfam" id="PF22608">
    <property type="entry name" value="DNAX_ATPase_lid"/>
    <property type="match status" value="1"/>
</dbReference>
<dbReference type="GO" id="GO:0006261">
    <property type="term" value="P:DNA-templated DNA replication"/>
    <property type="evidence" value="ECO:0007669"/>
    <property type="project" value="TreeGrafter"/>
</dbReference>
<evidence type="ECO:0000256" key="8">
    <source>
        <dbReference type="ARBA" id="ARBA00022833"/>
    </source>
</evidence>
<comment type="similarity">
    <text evidence="1">Belongs to the DnaX/STICHEL family.</text>
</comment>
<evidence type="ECO:0000256" key="11">
    <source>
        <dbReference type="ARBA" id="ARBA00049244"/>
    </source>
</evidence>
<dbReference type="NCBIfam" id="NF005846">
    <property type="entry name" value="PRK07764.1-6"/>
    <property type="match status" value="1"/>
</dbReference>
<dbReference type="GO" id="GO:0009360">
    <property type="term" value="C:DNA polymerase III complex"/>
    <property type="evidence" value="ECO:0007669"/>
    <property type="project" value="InterPro"/>
</dbReference>
<keyword evidence="8" id="KW-0862">Zinc</keyword>
<dbReference type="InterPro" id="IPR050238">
    <property type="entry name" value="DNA_Rep/Repair_Clamp_Loader"/>
</dbReference>
<gene>
    <name evidence="14" type="ORF">UFOPK1419_00543</name>
</gene>
<dbReference type="SUPFAM" id="SSF48019">
    <property type="entry name" value="post-AAA+ oligomerization domain-like"/>
    <property type="match status" value="1"/>
</dbReference>
<dbReference type="GO" id="GO:0003677">
    <property type="term" value="F:DNA binding"/>
    <property type="evidence" value="ECO:0007669"/>
    <property type="project" value="InterPro"/>
</dbReference>
<dbReference type="Gene3D" id="1.20.272.10">
    <property type="match status" value="1"/>
</dbReference>
<evidence type="ECO:0000256" key="6">
    <source>
        <dbReference type="ARBA" id="ARBA00022723"/>
    </source>
</evidence>
<keyword evidence="4" id="KW-0548">Nucleotidyltransferase</keyword>
<evidence type="ECO:0000313" key="14">
    <source>
        <dbReference type="EMBL" id="CAB4539474.1"/>
    </source>
</evidence>
<keyword evidence="3" id="KW-0808">Transferase</keyword>
<evidence type="ECO:0000256" key="10">
    <source>
        <dbReference type="ARBA" id="ARBA00022932"/>
    </source>
</evidence>